<dbReference type="SMART" id="SM00448">
    <property type="entry name" value="REC"/>
    <property type="match status" value="1"/>
</dbReference>
<dbReference type="CDD" id="cd00156">
    <property type="entry name" value="REC"/>
    <property type="match status" value="1"/>
</dbReference>
<evidence type="ECO:0000313" key="8">
    <source>
        <dbReference type="EMBL" id="RED52496.1"/>
    </source>
</evidence>
<dbReference type="Proteomes" id="UP000256845">
    <property type="component" value="Unassembled WGS sequence"/>
</dbReference>
<dbReference type="GO" id="GO:0006355">
    <property type="term" value="P:regulation of DNA-templated transcription"/>
    <property type="evidence" value="ECO:0007669"/>
    <property type="project" value="TreeGrafter"/>
</dbReference>
<dbReference type="GO" id="GO:0000976">
    <property type="term" value="F:transcription cis-regulatory region binding"/>
    <property type="evidence" value="ECO:0007669"/>
    <property type="project" value="TreeGrafter"/>
</dbReference>
<evidence type="ECO:0000256" key="6">
    <source>
        <dbReference type="PROSITE-ProRule" id="PRU00169"/>
    </source>
</evidence>
<dbReference type="OrthoDB" id="9786548at2"/>
<dbReference type="GO" id="GO:0005829">
    <property type="term" value="C:cytosol"/>
    <property type="evidence" value="ECO:0007669"/>
    <property type="project" value="TreeGrafter"/>
</dbReference>
<evidence type="ECO:0000313" key="9">
    <source>
        <dbReference type="Proteomes" id="UP000256845"/>
    </source>
</evidence>
<accession>A0A3D9HUD4</accession>
<keyword evidence="2" id="KW-0902">Two-component regulatory system</keyword>
<feature type="domain" description="Response regulatory" evidence="7">
    <location>
        <begin position="10"/>
        <end position="131"/>
    </location>
</feature>
<dbReference type="GO" id="GO:0032993">
    <property type="term" value="C:protein-DNA complex"/>
    <property type="evidence" value="ECO:0007669"/>
    <property type="project" value="TreeGrafter"/>
</dbReference>
<dbReference type="Pfam" id="PF00072">
    <property type="entry name" value="Response_reg"/>
    <property type="match status" value="1"/>
</dbReference>
<dbReference type="AlphaFoldDB" id="A0A3D9HUD4"/>
<dbReference type="PANTHER" id="PTHR48111:SF1">
    <property type="entry name" value="TWO-COMPONENT RESPONSE REGULATOR ORR33"/>
    <property type="match status" value="1"/>
</dbReference>
<keyword evidence="5" id="KW-0804">Transcription</keyword>
<evidence type="ECO:0000256" key="1">
    <source>
        <dbReference type="ARBA" id="ARBA00022553"/>
    </source>
</evidence>
<keyword evidence="3" id="KW-0805">Transcription regulation</keyword>
<dbReference type="GO" id="GO:0000156">
    <property type="term" value="F:phosphorelay response regulator activity"/>
    <property type="evidence" value="ECO:0007669"/>
    <property type="project" value="TreeGrafter"/>
</dbReference>
<name>A0A3D9HUD4_9PROT</name>
<protein>
    <submittedName>
        <fullName evidence="8">Two-component system chemotaxis response regulator CheY</fullName>
    </submittedName>
</protein>
<dbReference type="EMBL" id="QRDW01000002">
    <property type="protein sequence ID" value="RED52496.1"/>
    <property type="molecule type" value="Genomic_DNA"/>
</dbReference>
<sequence length="147" mass="16123">MDLSRFKGMKILVVDDHEPIRRLIRSILKTVAVAHIREVGDGREAIKVLTDFAPDMALVDIRMKPMGGIEFVQMLRNSDGKDGLPRDLPIIMVTGVEDETAIMEALKSGADTVVTKPIMPKALLERMSIGLDNAEKRIAIASKAASD</sequence>
<keyword evidence="4" id="KW-0238">DNA-binding</keyword>
<gene>
    <name evidence="8" type="ORF">DFP90_102517</name>
</gene>
<evidence type="ECO:0000256" key="2">
    <source>
        <dbReference type="ARBA" id="ARBA00023012"/>
    </source>
</evidence>
<dbReference type="RefSeq" id="WP_115936026.1">
    <property type="nucleotide sequence ID" value="NZ_QRDW01000002.1"/>
</dbReference>
<dbReference type="PANTHER" id="PTHR48111">
    <property type="entry name" value="REGULATOR OF RPOS"/>
    <property type="match status" value="1"/>
</dbReference>
<dbReference type="InterPro" id="IPR011006">
    <property type="entry name" value="CheY-like_superfamily"/>
</dbReference>
<proteinExistence type="predicted"/>
<dbReference type="SUPFAM" id="SSF52172">
    <property type="entry name" value="CheY-like"/>
    <property type="match status" value="1"/>
</dbReference>
<dbReference type="InterPro" id="IPR039420">
    <property type="entry name" value="WalR-like"/>
</dbReference>
<organism evidence="8 9">
    <name type="scientific">Aestuariispira insulae</name>
    <dbReference type="NCBI Taxonomy" id="1461337"/>
    <lineage>
        <taxon>Bacteria</taxon>
        <taxon>Pseudomonadati</taxon>
        <taxon>Pseudomonadota</taxon>
        <taxon>Alphaproteobacteria</taxon>
        <taxon>Rhodospirillales</taxon>
        <taxon>Kiloniellaceae</taxon>
        <taxon>Aestuariispira</taxon>
    </lineage>
</organism>
<keyword evidence="9" id="KW-1185">Reference proteome</keyword>
<keyword evidence="1 6" id="KW-0597">Phosphoprotein</keyword>
<dbReference type="PROSITE" id="PS50110">
    <property type="entry name" value="RESPONSE_REGULATORY"/>
    <property type="match status" value="1"/>
</dbReference>
<evidence type="ECO:0000256" key="5">
    <source>
        <dbReference type="ARBA" id="ARBA00023163"/>
    </source>
</evidence>
<reference evidence="8 9" key="1">
    <citation type="submission" date="2018-07" db="EMBL/GenBank/DDBJ databases">
        <title>Genomic Encyclopedia of Type Strains, Phase III (KMG-III): the genomes of soil and plant-associated and newly described type strains.</title>
        <authorList>
            <person name="Whitman W."/>
        </authorList>
    </citation>
    <scope>NUCLEOTIDE SEQUENCE [LARGE SCALE GENOMIC DNA]</scope>
    <source>
        <strain evidence="8 9">CECT 8488</strain>
    </source>
</reference>
<feature type="modified residue" description="4-aspartylphosphate" evidence="6">
    <location>
        <position position="60"/>
    </location>
</feature>
<evidence type="ECO:0000256" key="4">
    <source>
        <dbReference type="ARBA" id="ARBA00023125"/>
    </source>
</evidence>
<evidence type="ECO:0000259" key="7">
    <source>
        <dbReference type="PROSITE" id="PS50110"/>
    </source>
</evidence>
<dbReference type="Gene3D" id="3.40.50.2300">
    <property type="match status" value="1"/>
</dbReference>
<dbReference type="InterPro" id="IPR001789">
    <property type="entry name" value="Sig_transdc_resp-reg_receiver"/>
</dbReference>
<evidence type="ECO:0000256" key="3">
    <source>
        <dbReference type="ARBA" id="ARBA00023015"/>
    </source>
</evidence>
<comment type="caution">
    <text evidence="8">The sequence shown here is derived from an EMBL/GenBank/DDBJ whole genome shotgun (WGS) entry which is preliminary data.</text>
</comment>